<dbReference type="EMBL" id="CP134890">
    <property type="protein sequence ID" value="WNM22060.1"/>
    <property type="molecule type" value="Genomic_DNA"/>
</dbReference>
<accession>A0AA96F3P9</accession>
<reference evidence="2 3" key="1">
    <citation type="submission" date="2023-09" db="EMBL/GenBank/DDBJ databases">
        <title>Flavobacterium sp. a novel bacteria isolate from Pepper rhizosphere.</title>
        <authorList>
            <person name="Peng Y."/>
            <person name="Lee J."/>
        </authorList>
    </citation>
    <scope>NUCLEOTIDE SEQUENCE [LARGE SCALE GENOMIC DNA]</scope>
    <source>
        <strain evidence="1">PMR2A8</strain>
        <strain evidence="2 3">PMTSA4</strain>
    </source>
</reference>
<evidence type="ECO:0000313" key="1">
    <source>
        <dbReference type="EMBL" id="WNM18008.1"/>
    </source>
</evidence>
<keyword evidence="3" id="KW-1185">Reference proteome</keyword>
<evidence type="ECO:0000313" key="2">
    <source>
        <dbReference type="EMBL" id="WNM22060.1"/>
    </source>
</evidence>
<protein>
    <submittedName>
        <fullName evidence="2">Uncharacterized protein</fullName>
    </submittedName>
</protein>
<sequence length="69" mass="8352">MIEKDSDTSMFYCFAEEEHQKEVKAELKFYIEHNVVEFFEVEKKPSFIEKNSEHPSFFREIFSPPPNFI</sequence>
<dbReference type="AlphaFoldDB" id="A0AA96F3P9"/>
<proteinExistence type="predicted"/>
<dbReference type="Proteomes" id="UP001304515">
    <property type="component" value="Chromosome"/>
</dbReference>
<name>A0AA96F3P9_9FLAO</name>
<dbReference type="EMBL" id="CP134878">
    <property type="protein sequence ID" value="WNM18008.1"/>
    <property type="molecule type" value="Genomic_DNA"/>
</dbReference>
<gene>
    <name evidence="2" type="ORF">RN605_01575</name>
    <name evidence="1" type="ORF">RN608_08275</name>
</gene>
<evidence type="ECO:0000313" key="3">
    <source>
        <dbReference type="Proteomes" id="UP001304515"/>
    </source>
</evidence>
<dbReference type="RefSeq" id="WP_313321658.1">
    <property type="nucleotide sequence ID" value="NZ_CP134878.1"/>
</dbReference>
<dbReference type="KEGG" id="fcj:RN605_01575"/>
<organism evidence="2 3">
    <name type="scientific">Flavobacterium capsici</name>
    <dbReference type="NCBI Taxonomy" id="3075618"/>
    <lineage>
        <taxon>Bacteria</taxon>
        <taxon>Pseudomonadati</taxon>
        <taxon>Bacteroidota</taxon>
        <taxon>Flavobacteriia</taxon>
        <taxon>Flavobacteriales</taxon>
        <taxon>Flavobacteriaceae</taxon>
        <taxon>Flavobacterium</taxon>
    </lineage>
</organism>
<accession>A0AA96EVR2</accession>